<evidence type="ECO:0008006" key="3">
    <source>
        <dbReference type="Google" id="ProtNLM"/>
    </source>
</evidence>
<organism evidence="1 2">
    <name type="scientific">Paenibacillus sambharensis</name>
    <dbReference type="NCBI Taxonomy" id="1803190"/>
    <lineage>
        <taxon>Bacteria</taxon>
        <taxon>Bacillati</taxon>
        <taxon>Bacillota</taxon>
        <taxon>Bacilli</taxon>
        <taxon>Bacillales</taxon>
        <taxon>Paenibacillaceae</taxon>
        <taxon>Paenibacillus</taxon>
    </lineage>
</organism>
<name>A0A2W1LYW9_9BACL</name>
<dbReference type="AlphaFoldDB" id="A0A2W1LYW9"/>
<accession>A0A2W1LYW9</accession>
<dbReference type="OrthoDB" id="2658510at2"/>
<protein>
    <recommendedName>
        <fullName evidence="3">Phosphodiester glycosidase domain-containing protein</fullName>
    </recommendedName>
</protein>
<evidence type="ECO:0000313" key="2">
    <source>
        <dbReference type="Proteomes" id="UP000249522"/>
    </source>
</evidence>
<reference evidence="1 2" key="1">
    <citation type="submission" date="2018-06" db="EMBL/GenBank/DDBJ databases">
        <title>Paenibacillus imtechensis sp. nov.</title>
        <authorList>
            <person name="Pinnaka A.K."/>
            <person name="Singh H."/>
            <person name="Kaur M."/>
        </authorList>
    </citation>
    <scope>NUCLEOTIDE SEQUENCE [LARGE SCALE GENOMIC DNA]</scope>
    <source>
        <strain evidence="1 2">SMB1</strain>
    </source>
</reference>
<dbReference type="Proteomes" id="UP000249522">
    <property type="component" value="Unassembled WGS sequence"/>
</dbReference>
<keyword evidence="2" id="KW-1185">Reference proteome</keyword>
<sequence length="213" mass="23351">MEAGEGINLHIIKTKPDRLRLTVIGGNVTASGRPGINGGFFWEEQLLSIAVENDKPVNGKPKGYGSGWFTAKYPRGTFVYDDAANSMSVQVVSSAEELQVSDRSDYWAQGGISMNLQHDDIWKQAAEEEKLPFGGDKRLRTGMVYDLEGNVHLIVSSVKCTAEQFRSAIMELKEPNSLVEGIFLDGDGSSQLLLENVKLTGDGRAVLQMIEIE</sequence>
<dbReference type="EMBL" id="QKRB01000036">
    <property type="protein sequence ID" value="PZD96871.1"/>
    <property type="molecule type" value="Genomic_DNA"/>
</dbReference>
<evidence type="ECO:0000313" key="1">
    <source>
        <dbReference type="EMBL" id="PZD96871.1"/>
    </source>
</evidence>
<gene>
    <name evidence="1" type="ORF">DNH61_05660</name>
</gene>
<proteinExistence type="predicted"/>
<comment type="caution">
    <text evidence="1">The sequence shown here is derived from an EMBL/GenBank/DDBJ whole genome shotgun (WGS) entry which is preliminary data.</text>
</comment>